<dbReference type="Gene3D" id="3.50.50.60">
    <property type="entry name" value="FAD/NAD(P)-binding domain"/>
    <property type="match status" value="1"/>
</dbReference>
<evidence type="ECO:0000256" key="2">
    <source>
        <dbReference type="ARBA" id="ARBA00023033"/>
    </source>
</evidence>
<name>A0ABW6WN25_9ACTN</name>
<dbReference type="InterPro" id="IPR002938">
    <property type="entry name" value="FAD-bd"/>
</dbReference>
<keyword evidence="5" id="KW-1185">Reference proteome</keyword>
<organism evidence="4 5">
    <name type="scientific">Paractinoplanes globisporus</name>
    <dbReference type="NCBI Taxonomy" id="113565"/>
    <lineage>
        <taxon>Bacteria</taxon>
        <taxon>Bacillati</taxon>
        <taxon>Actinomycetota</taxon>
        <taxon>Actinomycetes</taxon>
        <taxon>Micromonosporales</taxon>
        <taxon>Micromonosporaceae</taxon>
        <taxon>Paractinoplanes</taxon>
    </lineage>
</organism>
<dbReference type="InterPro" id="IPR036188">
    <property type="entry name" value="FAD/NAD-bd_sf"/>
</dbReference>
<keyword evidence="1" id="KW-0560">Oxidoreductase</keyword>
<evidence type="ECO:0000313" key="5">
    <source>
        <dbReference type="Proteomes" id="UP001602245"/>
    </source>
</evidence>
<proteinExistence type="predicted"/>
<dbReference type="Proteomes" id="UP001602245">
    <property type="component" value="Unassembled WGS sequence"/>
</dbReference>
<dbReference type="PRINTS" id="PR00420">
    <property type="entry name" value="RNGMNOXGNASE"/>
</dbReference>
<keyword evidence="2" id="KW-0503">Monooxygenase</keyword>
<comment type="caution">
    <text evidence="4">The sequence shown here is derived from an EMBL/GenBank/DDBJ whole genome shotgun (WGS) entry which is preliminary data.</text>
</comment>
<protein>
    <submittedName>
        <fullName evidence="4">FAD-dependent oxidoreductase</fullName>
    </submittedName>
</protein>
<sequence length="394" mass="42530">MKEKTVAIIGAGIAGPVTALALHKAGIAATVYESYPSTADGLGGTIAIAPNGMAALEIVGAADAVREVASPAYRQVMSVNDKRVAMPSLDGVEPLRVVRRSDLYRILQERARAEGVPIEYGRRLTDVREESDRVTAIFDNGEKVTADVIVGADGVHSTVRRLIDPDAPGPRYTGMLAFEGLSPAEVAEEAGTMTFAFGKRGYYLYWPAAGGGTTFGVNLPHPRPLSIKEARAVPSGEWIKTLLDVYGEDEPGGDLLRNLAPEDLQVNGALYIMPPVPHWYRGRMALVGDAVHAPSNSSGQGASLAIESSIQLARCLRDIPDVQQAFATYERLRRDRVERIASRAAKINHTKAPGPVAKALMPVIMPIFLKLVMKPEKTMGPDQRYRIDWPALTK</sequence>
<gene>
    <name evidence="4" type="ORF">ACFY35_34705</name>
</gene>
<dbReference type="EMBL" id="JBIAZU010000006">
    <property type="protein sequence ID" value="MFF5294620.1"/>
    <property type="molecule type" value="Genomic_DNA"/>
</dbReference>
<feature type="domain" description="FAD-binding" evidence="3">
    <location>
        <begin position="278"/>
        <end position="343"/>
    </location>
</feature>
<reference evidence="4 5" key="1">
    <citation type="submission" date="2024-10" db="EMBL/GenBank/DDBJ databases">
        <title>The Natural Products Discovery Center: Release of the First 8490 Sequenced Strains for Exploring Actinobacteria Biosynthetic Diversity.</title>
        <authorList>
            <person name="Kalkreuter E."/>
            <person name="Kautsar S.A."/>
            <person name="Yang D."/>
            <person name="Bader C.D."/>
            <person name="Teijaro C.N."/>
            <person name="Fluegel L."/>
            <person name="Davis C.M."/>
            <person name="Simpson J.R."/>
            <person name="Lauterbach L."/>
            <person name="Steele A.D."/>
            <person name="Gui C."/>
            <person name="Meng S."/>
            <person name="Li G."/>
            <person name="Viehrig K."/>
            <person name="Ye F."/>
            <person name="Su P."/>
            <person name="Kiefer A.F."/>
            <person name="Nichols A."/>
            <person name="Cepeda A.J."/>
            <person name="Yan W."/>
            <person name="Fan B."/>
            <person name="Jiang Y."/>
            <person name="Adhikari A."/>
            <person name="Zheng C.-J."/>
            <person name="Schuster L."/>
            <person name="Cowan T.M."/>
            <person name="Smanski M.J."/>
            <person name="Chevrette M.G."/>
            <person name="De Carvalho L.P.S."/>
            <person name="Shen B."/>
        </authorList>
    </citation>
    <scope>NUCLEOTIDE SEQUENCE [LARGE SCALE GENOMIC DNA]</scope>
    <source>
        <strain evidence="4 5">NPDC000087</strain>
    </source>
</reference>
<evidence type="ECO:0000259" key="3">
    <source>
        <dbReference type="Pfam" id="PF01494"/>
    </source>
</evidence>
<dbReference type="SUPFAM" id="SSF51905">
    <property type="entry name" value="FAD/NAD(P)-binding domain"/>
    <property type="match status" value="1"/>
</dbReference>
<dbReference type="RefSeq" id="WP_020517721.1">
    <property type="nucleotide sequence ID" value="NZ_JBIAZU010000006.1"/>
</dbReference>
<dbReference type="Pfam" id="PF01494">
    <property type="entry name" value="FAD_binding_3"/>
    <property type="match status" value="2"/>
</dbReference>
<evidence type="ECO:0000313" key="4">
    <source>
        <dbReference type="EMBL" id="MFF5294620.1"/>
    </source>
</evidence>
<dbReference type="PANTHER" id="PTHR13789">
    <property type="entry name" value="MONOOXYGENASE"/>
    <property type="match status" value="1"/>
</dbReference>
<dbReference type="PANTHER" id="PTHR13789:SF309">
    <property type="entry name" value="PUTATIVE (AFU_ORTHOLOGUE AFUA_6G14510)-RELATED"/>
    <property type="match status" value="1"/>
</dbReference>
<accession>A0ABW6WN25</accession>
<dbReference type="InterPro" id="IPR050493">
    <property type="entry name" value="FAD-dep_Monooxygenase_BioMet"/>
</dbReference>
<evidence type="ECO:0000256" key="1">
    <source>
        <dbReference type="ARBA" id="ARBA00023002"/>
    </source>
</evidence>
<feature type="domain" description="FAD-binding" evidence="3">
    <location>
        <begin position="5"/>
        <end position="173"/>
    </location>
</feature>